<evidence type="ECO:0000256" key="1">
    <source>
        <dbReference type="SAM" id="MobiDB-lite"/>
    </source>
</evidence>
<accession>A0AAD5DFH2</accession>
<gene>
    <name evidence="2" type="ORF">COHA_009473</name>
</gene>
<protein>
    <submittedName>
        <fullName evidence="2">Uncharacterized protein</fullName>
    </submittedName>
</protein>
<evidence type="ECO:0000313" key="2">
    <source>
        <dbReference type="EMBL" id="KAI7836697.1"/>
    </source>
</evidence>
<dbReference type="Proteomes" id="UP001205105">
    <property type="component" value="Unassembled WGS sequence"/>
</dbReference>
<dbReference type="AlphaFoldDB" id="A0AAD5DFH2"/>
<organism evidence="2 3">
    <name type="scientific">Chlorella ohadii</name>
    <dbReference type="NCBI Taxonomy" id="2649997"/>
    <lineage>
        <taxon>Eukaryota</taxon>
        <taxon>Viridiplantae</taxon>
        <taxon>Chlorophyta</taxon>
        <taxon>core chlorophytes</taxon>
        <taxon>Trebouxiophyceae</taxon>
        <taxon>Chlorellales</taxon>
        <taxon>Chlorellaceae</taxon>
        <taxon>Chlorella clade</taxon>
        <taxon>Chlorella</taxon>
    </lineage>
</organism>
<feature type="compositionally biased region" description="Gly residues" evidence="1">
    <location>
        <begin position="230"/>
        <end position="241"/>
    </location>
</feature>
<reference evidence="2" key="1">
    <citation type="submission" date="2020-11" db="EMBL/GenBank/DDBJ databases">
        <title>Chlorella ohadii genome sequencing and assembly.</title>
        <authorList>
            <person name="Murik O."/>
            <person name="Treves H."/>
            <person name="Kedem I."/>
            <person name="Shotland Y."/>
            <person name="Kaplan A."/>
        </authorList>
    </citation>
    <scope>NUCLEOTIDE SEQUENCE</scope>
    <source>
        <strain evidence="2">1</strain>
    </source>
</reference>
<comment type="caution">
    <text evidence="2">The sequence shown here is derived from an EMBL/GenBank/DDBJ whole genome shotgun (WGS) entry which is preliminary data.</text>
</comment>
<name>A0AAD5DFH2_9CHLO</name>
<sequence>MPLDLAYWEGSPWTRQRAACTAPPFPSKWCAAMFNVKYKLIYLKCPKAAGNTLVSLFGNCEVDAVDTCLKYVDLANTSEVQHVVSKWQDYFVFSFSRNILARALSQYHYLSQFIDSWPLASWDEFCSDPFVLGDLVQQANAAGQRCCSQSAEHQYVHVLPQAHCFTTATNESAVDWLGRVEHFEDDVEELFQLLNARSDLPQLPAPGNVTVVNAAERGSCTQRRRQRRLLGGGRGSSGGSGSSRQLAGEPRNSTFNPCDPMDYFRGPYAHCLDGLARFFAEDVSFLQAQQK</sequence>
<evidence type="ECO:0000313" key="3">
    <source>
        <dbReference type="Proteomes" id="UP001205105"/>
    </source>
</evidence>
<dbReference type="EMBL" id="JADXDR010000179">
    <property type="protein sequence ID" value="KAI7836697.1"/>
    <property type="molecule type" value="Genomic_DNA"/>
</dbReference>
<feature type="region of interest" description="Disordered" evidence="1">
    <location>
        <begin position="223"/>
        <end position="252"/>
    </location>
</feature>
<keyword evidence="3" id="KW-1185">Reference proteome</keyword>
<proteinExistence type="predicted"/>